<dbReference type="InterPro" id="IPR019629">
    <property type="entry name" value="Uncharacterised_HI1736/YgjV"/>
</dbReference>
<sequence>MGDLSLAQVLGFVSFALGITAFYQKDDQKLKVVMVIFNINHMLHFFLLGAVTAGFSSLLSAFRTALSVKFQSRGLAYFFVACNLAVGFYLAEQWLDLMPIAGACIGTYALFCLKGIKMRLAFLIGALCWLCNNIVVGSIGGTLLEATLLSVNVVTMLRLYRQQKTASVSCR</sequence>
<feature type="transmembrane region" description="Helical" evidence="1">
    <location>
        <begin position="42"/>
        <end position="62"/>
    </location>
</feature>
<keyword evidence="3" id="KW-1185">Reference proteome</keyword>
<protein>
    <submittedName>
        <fullName evidence="2">YgjV family protein</fullName>
    </submittedName>
</protein>
<feature type="transmembrane region" description="Helical" evidence="1">
    <location>
        <begin position="120"/>
        <end position="144"/>
    </location>
</feature>
<dbReference type="Pfam" id="PF10688">
    <property type="entry name" value="Imp-YgjV"/>
    <property type="match status" value="1"/>
</dbReference>
<evidence type="ECO:0000313" key="3">
    <source>
        <dbReference type="Proteomes" id="UP000241222"/>
    </source>
</evidence>
<accession>A0A2T3IYH5</accession>
<keyword evidence="1" id="KW-0812">Transmembrane</keyword>
<dbReference type="EMBL" id="PYMH01000005">
    <property type="protein sequence ID" value="PSU33648.1"/>
    <property type="molecule type" value="Genomic_DNA"/>
</dbReference>
<dbReference type="PIRSF" id="PIRSF011443">
    <property type="entry name" value="YgjV"/>
    <property type="match status" value="1"/>
</dbReference>
<keyword evidence="1" id="KW-1133">Transmembrane helix</keyword>
<dbReference type="RefSeq" id="WP_107349282.1">
    <property type="nucleotide sequence ID" value="NZ_PYMH01000005.1"/>
</dbReference>
<comment type="caution">
    <text evidence="2">The sequence shown here is derived from an EMBL/GenBank/DDBJ whole genome shotgun (WGS) entry which is preliminary data.</text>
</comment>
<feature type="transmembrane region" description="Helical" evidence="1">
    <location>
        <begin position="97"/>
        <end position="113"/>
    </location>
</feature>
<gene>
    <name evidence="2" type="ORF">C9I99_12830</name>
</gene>
<feature type="transmembrane region" description="Helical" evidence="1">
    <location>
        <begin position="74"/>
        <end position="91"/>
    </location>
</feature>
<reference evidence="2 3" key="1">
    <citation type="submission" date="2018-03" db="EMBL/GenBank/DDBJ databases">
        <title>Whole genome sequencing of Histamine producing bacteria.</title>
        <authorList>
            <person name="Butler K."/>
        </authorList>
    </citation>
    <scope>NUCLEOTIDE SEQUENCE [LARGE SCALE GENOMIC DNA]</scope>
    <source>
        <strain evidence="2 3">JCM 13586</strain>
    </source>
</reference>
<evidence type="ECO:0000313" key="2">
    <source>
        <dbReference type="EMBL" id="PSU33648.1"/>
    </source>
</evidence>
<keyword evidence="1" id="KW-0472">Membrane</keyword>
<dbReference type="OrthoDB" id="7858522at2"/>
<dbReference type="Proteomes" id="UP000241222">
    <property type="component" value="Unassembled WGS sequence"/>
</dbReference>
<dbReference type="InterPro" id="IPR026267">
    <property type="entry name" value="YgjV"/>
</dbReference>
<organism evidence="2 3">
    <name type="scientific">Photobacterium lutimaris</name>
    <dbReference type="NCBI Taxonomy" id="388278"/>
    <lineage>
        <taxon>Bacteria</taxon>
        <taxon>Pseudomonadati</taxon>
        <taxon>Pseudomonadota</taxon>
        <taxon>Gammaproteobacteria</taxon>
        <taxon>Vibrionales</taxon>
        <taxon>Vibrionaceae</taxon>
        <taxon>Photobacterium</taxon>
    </lineage>
</organism>
<evidence type="ECO:0000256" key="1">
    <source>
        <dbReference type="SAM" id="Phobius"/>
    </source>
</evidence>
<dbReference type="AlphaFoldDB" id="A0A2T3IYH5"/>
<name>A0A2T3IYH5_9GAMM</name>
<proteinExistence type="predicted"/>